<evidence type="ECO:0000256" key="2">
    <source>
        <dbReference type="SAM" id="Phobius"/>
    </source>
</evidence>
<dbReference type="RefSeq" id="XP_028542407.1">
    <property type="nucleotide sequence ID" value="XM_028686606.1"/>
</dbReference>
<feature type="compositionally biased region" description="Polar residues" evidence="1">
    <location>
        <begin position="2119"/>
        <end position="2135"/>
    </location>
</feature>
<feature type="transmembrane region" description="Helical" evidence="2">
    <location>
        <begin position="12"/>
        <end position="32"/>
    </location>
</feature>
<dbReference type="OrthoDB" id="376142at2759"/>
<feature type="region of interest" description="Disordered" evidence="1">
    <location>
        <begin position="2105"/>
        <end position="2135"/>
    </location>
</feature>
<evidence type="ECO:0000313" key="3">
    <source>
        <dbReference type="EMBL" id="GAW79818.1"/>
    </source>
</evidence>
<name>A0A1Y1JDP8_PLAGO</name>
<dbReference type="Proteomes" id="UP000195521">
    <property type="component" value="Unassembled WGS sequence"/>
</dbReference>
<evidence type="ECO:0000256" key="1">
    <source>
        <dbReference type="SAM" id="MobiDB-lite"/>
    </source>
</evidence>
<keyword evidence="4" id="KW-1185">Reference proteome</keyword>
<comment type="caution">
    <text evidence="3">The sequence shown here is derived from an EMBL/GenBank/DDBJ whole genome shotgun (WGS) entry which is preliminary data.</text>
</comment>
<feature type="transmembrane region" description="Helical" evidence="2">
    <location>
        <begin position="2221"/>
        <end position="2243"/>
    </location>
</feature>
<sequence>MCFRKKRMRSYTHWVMVLLYCFFIVFTVLLSWKKRCVRRRCLGEEINTATNACKNIIPFYLNSDNFFNILREINLSNNFSMRWNINYIYFEYFNEEFFINFNLHSTDVKSVELYEYKHKSILLLKKDVQEFEVNFFTHVEADKSIYSGEKRIFYFIIQPIFVSNFNTCMNITLELNIGVVKKSAQKEEMSRRSSSNGDTSPSKVRVREDTDDTVSNYFEKTVEQEKKTKLPAHHKNYIIVKDNYYYTSNEDYYVRFDQVMDESYTDLKKNQVVIIIYSVLFFTEFSNQCNISFYSHVTEDISVEKNFFMELKKMKLSKNYLHNMSVQNVLKFSNLDKECKDDCIKSKRTKNGIFMHAPLENNSVYKFEVKYIISGKFPNGLKTNSNGAHFSLEFSIVNNTVEYSMVDIIREHFNSECTHNTFFPSEIIQIDFSEKNENIFKTYLNERCKEEKKESCNVSNAFDDFVIYGRMIELNDNFIFNFDHINLFEEIKRVRISISEESLFSFVLTSKENNVYINLLKRNSSQIVCNTYYLNNLKDYSIFSYITKDMATFPHAHVNETFADLNEDERMKKFAIHNVVYINCALSKGEYDLKIKINGHNMICDSNEVNILIHPISMYEERHKCDSSMNVITDLFYYHLRTENKKEKEQKISPFVYQEEGFNPENKILLASQDVGEISKKQENTKKYQNIYESRWVLNNPIFHNFDFVILHEQFIGERVDELIVTVNNSIFVDLFFVIMESTEEKNPYYYIYKNSRNVSKYKIKHNKKPFTIYIFSSNMHYTEKQLCGFFFIDIDFLTKVELTQQGKNEYNNNRIITNMHNFVKKINYIPDLIIGYDSYSFSNFCFIPKFKKHILTIYVKENSIIKINCFTSNYVYIYLYDQNKNKLYDGYNHLYIESFTKGEYEIVLEFNSKNDNSDSAFFYLQIYIYHLNSIQKCIFAEMPREGSEAQRGGGEEEETSGRFKREGLISIPPIDEDVYNLSSYGESGQMSQSGQMLRAGNTNQAQENDKNSFFFQIENSYYLFKRYFIVLFPNRKFVKELILPHVRTLDPSITFFLKIELFFPQNYFPYKLTIQDSMNSLIQYHDSYTYKNKILMTLPVVNNAEKKFKLYVDMYEDVNENLMDSYCTYAYLHIVYTSEFETFRLWKTEEGLSQNTINMPLLLNNILFRSCEPPVGDPIGDVVNPRSADNPSSAISADNPSSAISADNVNSGKIGLIRSDSIRDVDHDRVPRISFNNFSLPIMNQNVQCNFEMINNNVFLFLANNNVFFNMYMYRENSKIRMKIYKYSNTDKLENRDGITYEDVSKNSSSHSEEIFFFSDSQIYLSTYLQRGLYIFEYERESGPFFVNLSLMWYYHGDMSNLSQLGNQMRTETRGLKYEMGTPSSLDMDMMNITDSILKKEIYFLFGTEMKCNEKTKFYHENRKLDNLSFFLEEIVKDENFRVYDKSNALSIDVKKGEELNLLIYKRFYICLLDKRDDVIQQKGISNNTQGTSSTIEKNYTIFSVSIEENAKVYVEINPHYHFFVYPFNLNVMGKRSFFNISSGYKNSITIDLHKGEYEIHLSFPNLTKGHVKGVIFDLLLLIISSEGERGEHENGRENGKGKEGRSILTSANKTRREALQNDKCNTEMYKPLFNKINMIDIEENDTELKKNIISPKFKYKYFHIFDKFFIKNYVQEVFFTIPSGGYVLKIFCVPIEEFRDKNVEIQGVQKQMNGSYNLPIGNFFDVPNDYVNSYLNVRNVFNIRVILDESVEEEEEEGNRDNKKDYLKENVISVLPMYANENEEYMLNLYKVDKNFKLIVKTNSYTCNYFQLIMSLYPLDFYNAVHNYTYANYIEKYLKNIFDTLSVKVKLYDGINFEQKKFSSYQYTRVSTSVINLRSVTQHDFFSFPLPVQKASYIKINIGYDFSLSSFEMKLLKNSETLSNSNKVEVNLKDNSVNMFENISLYLEKGDYTLQIFAYDLIGNSLSINKNFSFAFYFELEIFEFSEEKNRESILLDIFPHNSMIVDRNYSFVIDLIFWGNVNDKDIYLKDGHKENVEEVKRQVIKYANVEIHKFVLLPKVMSKMEINFFFKFNPSANINVSQEKEKKLIFILSSDSINLSNPNSTYEMGKDEGDESATNKSNERNSQVHQESVNNSLLLEFDQKEVAPIARDQKYPQEIFHKDVPYDIDNVIKNYRMNEKKRRDEEDFPLSNSTNKEKDECIPLNIFSVEIYCFGKSYFLTFIFFICFLFMLCAFIFVLLKLYKNWKYYRNYDIIVESEEVANLFDDDNI</sequence>
<feature type="region of interest" description="Disordered" evidence="1">
    <location>
        <begin position="188"/>
        <end position="209"/>
    </location>
</feature>
<organism evidence="3 4">
    <name type="scientific">Plasmodium gonderi</name>
    <dbReference type="NCBI Taxonomy" id="77519"/>
    <lineage>
        <taxon>Eukaryota</taxon>
        <taxon>Sar</taxon>
        <taxon>Alveolata</taxon>
        <taxon>Apicomplexa</taxon>
        <taxon>Aconoidasida</taxon>
        <taxon>Haemosporida</taxon>
        <taxon>Plasmodiidae</taxon>
        <taxon>Plasmodium</taxon>
        <taxon>Plasmodium (Plasmodium)</taxon>
    </lineage>
</organism>
<dbReference type="GeneID" id="39746530"/>
<feature type="compositionally biased region" description="Polar residues" evidence="1">
    <location>
        <begin position="192"/>
        <end position="202"/>
    </location>
</feature>
<proteinExistence type="predicted"/>
<keyword evidence="2" id="KW-0472">Membrane</keyword>
<protein>
    <submittedName>
        <fullName evidence="3">Uncharacterized protein</fullName>
    </submittedName>
</protein>
<dbReference type="OMA" id="VCNTYYL"/>
<reference evidence="4" key="1">
    <citation type="submission" date="2017-04" db="EMBL/GenBank/DDBJ databases">
        <title>Plasmodium gonderi genome.</title>
        <authorList>
            <person name="Arisue N."/>
            <person name="Honma H."/>
            <person name="Kawai S."/>
            <person name="Tougan T."/>
            <person name="Tanabe K."/>
            <person name="Horii T."/>
        </authorList>
    </citation>
    <scope>NUCLEOTIDE SEQUENCE [LARGE SCALE GENOMIC DNA]</scope>
    <source>
        <strain evidence="4">ATCC 30045</strain>
    </source>
</reference>
<accession>A0A1Y1JDP8</accession>
<keyword evidence="2" id="KW-1133">Transmembrane helix</keyword>
<gene>
    <name evidence="3" type="ORF">PGO_052280</name>
</gene>
<evidence type="ECO:0000313" key="4">
    <source>
        <dbReference type="Proteomes" id="UP000195521"/>
    </source>
</evidence>
<keyword evidence="2" id="KW-0812">Transmembrane</keyword>
<dbReference type="EMBL" id="BDQF01000006">
    <property type="protein sequence ID" value="GAW79818.1"/>
    <property type="molecule type" value="Genomic_DNA"/>
</dbReference>